<evidence type="ECO:0000313" key="8">
    <source>
        <dbReference type="Proteomes" id="UP000596427"/>
    </source>
</evidence>
<feature type="transmembrane region" description="Helical" evidence="6">
    <location>
        <begin position="302"/>
        <end position="328"/>
    </location>
</feature>
<dbReference type="PANTHER" id="PTHR30482">
    <property type="entry name" value="HIGH-AFFINITY BRANCHED-CHAIN AMINO ACID TRANSPORT SYSTEM PERMEASE"/>
    <property type="match status" value="1"/>
</dbReference>
<name>A0A974SLY4_9HYPH</name>
<keyword evidence="8" id="KW-1185">Reference proteome</keyword>
<accession>A0A974SLY4</accession>
<sequence length="337" mass="34985">MSETSNLSAALVEAPAARRGLGFPVTLAFVAAAGALVPGHIGSALLLTLLTQATIGAVLATSVGFLIRQNGLVSFGHAAFFGGAAYIVALAAQGGGVSAEVVVIAAVLVPVVVAFAIAFVMLRVSGVAFSMLTLAVAEALHELMMRWRELANGEDGLPVRLPSSLFGLPVSTFQRPETMFVVCWIVLMALIAGLWLLSRSHLGTLTLAIQDNEERARFIGYETLVPRAIVFALSAGIAAMGGVLFALYNGFVTPDVLHWSLSGEALVMAIIGGARTLWGPALGAVVFFFLRDAAGSYTEHWQALIGIVLITVTVALPTGLSGAIGLVANRVRGGRHG</sequence>
<dbReference type="AlphaFoldDB" id="A0A974SLY4"/>
<dbReference type="RefSeq" id="WP_203195971.1">
    <property type="nucleotide sequence ID" value="NZ_CP063362.1"/>
</dbReference>
<gene>
    <name evidence="7" type="ORF">EZH22_12730</name>
</gene>
<keyword evidence="3 6" id="KW-0812">Transmembrane</keyword>
<reference evidence="7 8" key="1">
    <citation type="submission" date="2020-10" db="EMBL/GenBank/DDBJ databases">
        <title>Degradation of 1,4-Dioxane by Xanthobacter sp. YN2, via a Novel Group-2 Soluble Di-Iron Monooxygenase.</title>
        <authorList>
            <person name="Ma F."/>
            <person name="Wang Y."/>
            <person name="Yang J."/>
            <person name="Guo H."/>
            <person name="Su D."/>
            <person name="Yu L."/>
        </authorList>
    </citation>
    <scope>NUCLEOTIDE SEQUENCE [LARGE SCALE GENOMIC DNA]</scope>
    <source>
        <strain evidence="7 8">YN2</strain>
    </source>
</reference>
<dbReference type="SUPFAM" id="SSF81345">
    <property type="entry name" value="ABC transporter involved in vitamin B12 uptake, BtuC"/>
    <property type="match status" value="1"/>
</dbReference>
<evidence type="ECO:0000256" key="3">
    <source>
        <dbReference type="ARBA" id="ARBA00022692"/>
    </source>
</evidence>
<dbReference type="KEGG" id="xdi:EZH22_12730"/>
<evidence type="ECO:0000313" key="7">
    <source>
        <dbReference type="EMBL" id="QRG09053.1"/>
    </source>
</evidence>
<dbReference type="InterPro" id="IPR043428">
    <property type="entry name" value="LivM-like"/>
</dbReference>
<dbReference type="Pfam" id="PF02653">
    <property type="entry name" value="BPD_transp_2"/>
    <property type="match status" value="1"/>
</dbReference>
<dbReference type="Proteomes" id="UP000596427">
    <property type="component" value="Chromosome"/>
</dbReference>
<evidence type="ECO:0000256" key="2">
    <source>
        <dbReference type="ARBA" id="ARBA00022475"/>
    </source>
</evidence>
<feature type="transmembrane region" description="Helical" evidence="6">
    <location>
        <begin position="73"/>
        <end position="92"/>
    </location>
</feature>
<keyword evidence="5 6" id="KW-0472">Membrane</keyword>
<dbReference type="GO" id="GO:0015658">
    <property type="term" value="F:branched-chain amino acid transmembrane transporter activity"/>
    <property type="evidence" value="ECO:0007669"/>
    <property type="project" value="InterPro"/>
</dbReference>
<dbReference type="PANTHER" id="PTHR30482:SF17">
    <property type="entry name" value="ABC TRANSPORTER ATP-BINDING PROTEIN"/>
    <property type="match status" value="1"/>
</dbReference>
<feature type="transmembrane region" description="Helical" evidence="6">
    <location>
        <begin position="101"/>
        <end position="122"/>
    </location>
</feature>
<dbReference type="InterPro" id="IPR037294">
    <property type="entry name" value="ABC_BtuC-like"/>
</dbReference>
<dbReference type="EMBL" id="CP063362">
    <property type="protein sequence ID" value="QRG09053.1"/>
    <property type="molecule type" value="Genomic_DNA"/>
</dbReference>
<dbReference type="CDD" id="cd06581">
    <property type="entry name" value="TM_PBP1_LivM_like"/>
    <property type="match status" value="1"/>
</dbReference>
<protein>
    <submittedName>
        <fullName evidence="7">Branched-chain amino acid ABC transporter permease</fullName>
    </submittedName>
</protein>
<keyword evidence="2" id="KW-1003">Cell membrane</keyword>
<feature type="transmembrane region" description="Helical" evidence="6">
    <location>
        <begin position="178"/>
        <end position="197"/>
    </location>
</feature>
<feature type="transmembrane region" description="Helical" evidence="6">
    <location>
        <begin position="44"/>
        <end position="67"/>
    </location>
</feature>
<proteinExistence type="predicted"/>
<feature type="transmembrane region" description="Helical" evidence="6">
    <location>
        <begin position="224"/>
        <end position="248"/>
    </location>
</feature>
<evidence type="ECO:0000256" key="1">
    <source>
        <dbReference type="ARBA" id="ARBA00004651"/>
    </source>
</evidence>
<feature type="transmembrane region" description="Helical" evidence="6">
    <location>
        <begin position="20"/>
        <end position="37"/>
    </location>
</feature>
<evidence type="ECO:0000256" key="6">
    <source>
        <dbReference type="SAM" id="Phobius"/>
    </source>
</evidence>
<feature type="transmembrane region" description="Helical" evidence="6">
    <location>
        <begin position="268"/>
        <end position="290"/>
    </location>
</feature>
<comment type="subcellular location">
    <subcellularLocation>
        <location evidence="1">Cell membrane</location>
        <topology evidence="1">Multi-pass membrane protein</topology>
    </subcellularLocation>
</comment>
<dbReference type="InterPro" id="IPR001851">
    <property type="entry name" value="ABC_transp_permease"/>
</dbReference>
<keyword evidence="4 6" id="KW-1133">Transmembrane helix</keyword>
<organism evidence="7 8">
    <name type="scientific">Xanthobacter dioxanivorans</name>
    <dbReference type="NCBI Taxonomy" id="2528964"/>
    <lineage>
        <taxon>Bacteria</taxon>
        <taxon>Pseudomonadati</taxon>
        <taxon>Pseudomonadota</taxon>
        <taxon>Alphaproteobacteria</taxon>
        <taxon>Hyphomicrobiales</taxon>
        <taxon>Xanthobacteraceae</taxon>
        <taxon>Xanthobacter</taxon>
    </lineage>
</organism>
<dbReference type="GO" id="GO:0005886">
    <property type="term" value="C:plasma membrane"/>
    <property type="evidence" value="ECO:0007669"/>
    <property type="project" value="UniProtKB-SubCell"/>
</dbReference>
<evidence type="ECO:0000256" key="5">
    <source>
        <dbReference type="ARBA" id="ARBA00023136"/>
    </source>
</evidence>
<evidence type="ECO:0000256" key="4">
    <source>
        <dbReference type="ARBA" id="ARBA00022989"/>
    </source>
</evidence>